<evidence type="ECO:0000313" key="8">
    <source>
        <dbReference type="Proteomes" id="UP000290849"/>
    </source>
</evidence>
<proteinExistence type="predicted"/>
<dbReference type="GO" id="GO:0000160">
    <property type="term" value="P:phosphorelay signal transduction system"/>
    <property type="evidence" value="ECO:0007669"/>
    <property type="project" value="InterPro"/>
</dbReference>
<protein>
    <submittedName>
        <fullName evidence="7">DNA-binding response regulator</fullName>
    </submittedName>
</protein>
<dbReference type="InterPro" id="IPR001789">
    <property type="entry name" value="Sig_transdc_resp-reg_receiver"/>
</dbReference>
<dbReference type="InterPro" id="IPR036388">
    <property type="entry name" value="WH-like_DNA-bd_sf"/>
</dbReference>
<dbReference type="PROSITE" id="PS50043">
    <property type="entry name" value="HTH_LUXR_2"/>
    <property type="match status" value="1"/>
</dbReference>
<dbReference type="Gene3D" id="1.10.10.10">
    <property type="entry name" value="Winged helix-like DNA-binding domain superfamily/Winged helix DNA-binding domain"/>
    <property type="match status" value="1"/>
</dbReference>
<dbReference type="PANTHER" id="PTHR44688:SF16">
    <property type="entry name" value="DNA-BINDING TRANSCRIPTIONAL ACTIVATOR DEVR_DOSR"/>
    <property type="match status" value="1"/>
</dbReference>
<dbReference type="RefSeq" id="WP_129153319.1">
    <property type="nucleotide sequence ID" value="NZ_JBHSDO010000018.1"/>
</dbReference>
<gene>
    <name evidence="7" type="ORF">C7R54_24320</name>
</gene>
<dbReference type="GO" id="GO:0003677">
    <property type="term" value="F:DNA binding"/>
    <property type="evidence" value="ECO:0007669"/>
    <property type="project" value="UniProtKB-KW"/>
</dbReference>
<dbReference type="Gene3D" id="3.40.50.2300">
    <property type="match status" value="1"/>
</dbReference>
<dbReference type="SMART" id="SM00448">
    <property type="entry name" value="REC"/>
    <property type="match status" value="1"/>
</dbReference>
<dbReference type="Pfam" id="PF00196">
    <property type="entry name" value="GerE"/>
    <property type="match status" value="1"/>
</dbReference>
<keyword evidence="4" id="KW-0597">Phosphoprotein</keyword>
<feature type="domain" description="Response regulatory" evidence="6">
    <location>
        <begin position="36"/>
        <end position="151"/>
    </location>
</feature>
<feature type="modified residue" description="4-aspartylphosphate" evidence="4">
    <location>
        <position position="86"/>
    </location>
</feature>
<dbReference type="EMBL" id="PYAL01000008">
    <property type="protein sequence ID" value="RXN84718.1"/>
    <property type="molecule type" value="Genomic_DNA"/>
</dbReference>
<dbReference type="Pfam" id="PF00072">
    <property type="entry name" value="Response_reg"/>
    <property type="match status" value="1"/>
</dbReference>
<dbReference type="InterPro" id="IPR000792">
    <property type="entry name" value="Tscrpt_reg_LuxR_C"/>
</dbReference>
<dbReference type="SMART" id="SM00421">
    <property type="entry name" value="HTH_LUXR"/>
    <property type="match status" value="1"/>
</dbReference>
<dbReference type="AlphaFoldDB" id="A0A4Q1HEG4"/>
<comment type="caution">
    <text evidence="7">The sequence shown here is derived from an EMBL/GenBank/DDBJ whole genome shotgun (WGS) entry which is preliminary data.</text>
</comment>
<organism evidence="7 8">
    <name type="scientific">Achromobacter aloeverae</name>
    <dbReference type="NCBI Taxonomy" id="1750518"/>
    <lineage>
        <taxon>Bacteria</taxon>
        <taxon>Pseudomonadati</taxon>
        <taxon>Pseudomonadota</taxon>
        <taxon>Betaproteobacteria</taxon>
        <taxon>Burkholderiales</taxon>
        <taxon>Alcaligenaceae</taxon>
        <taxon>Achromobacter</taxon>
    </lineage>
</organism>
<feature type="domain" description="HTH luxR-type" evidence="5">
    <location>
        <begin position="167"/>
        <end position="232"/>
    </location>
</feature>
<reference evidence="7 8" key="1">
    <citation type="journal article" date="2017" name="Int. J. Syst. Evol. Microbiol.">
        <title>Achromobacter aloeverae sp. nov., isolated from the root of Aloe vera (L.) Burm.f.</title>
        <authorList>
            <person name="Kuncharoen N."/>
            <person name="Muramatsu Y."/>
            <person name="Shibata C."/>
            <person name="Kamakura Y."/>
            <person name="Nakagawa Y."/>
            <person name="Tanasupawat S."/>
        </authorList>
    </citation>
    <scope>NUCLEOTIDE SEQUENCE [LARGE SCALE GENOMIC DNA]</scope>
    <source>
        <strain evidence="7 8">AVA-1</strain>
    </source>
</reference>
<keyword evidence="1" id="KW-0805">Transcription regulation</keyword>
<keyword evidence="2 7" id="KW-0238">DNA-binding</keyword>
<evidence type="ECO:0000259" key="6">
    <source>
        <dbReference type="PROSITE" id="PS50110"/>
    </source>
</evidence>
<dbReference type="PROSITE" id="PS50110">
    <property type="entry name" value="RESPONSE_REGULATORY"/>
    <property type="match status" value="1"/>
</dbReference>
<keyword evidence="8" id="KW-1185">Reference proteome</keyword>
<evidence type="ECO:0000259" key="5">
    <source>
        <dbReference type="PROSITE" id="PS50043"/>
    </source>
</evidence>
<dbReference type="PANTHER" id="PTHR44688">
    <property type="entry name" value="DNA-BINDING TRANSCRIPTIONAL ACTIVATOR DEVR_DOSR"/>
    <property type="match status" value="1"/>
</dbReference>
<dbReference type="InterPro" id="IPR011006">
    <property type="entry name" value="CheY-like_superfamily"/>
</dbReference>
<dbReference type="GO" id="GO:0006355">
    <property type="term" value="P:regulation of DNA-templated transcription"/>
    <property type="evidence" value="ECO:0007669"/>
    <property type="project" value="InterPro"/>
</dbReference>
<evidence type="ECO:0000256" key="1">
    <source>
        <dbReference type="ARBA" id="ARBA00023015"/>
    </source>
</evidence>
<name>A0A4Q1HEG4_9BURK</name>
<accession>A0A4Q1HEG4</accession>
<dbReference type="OrthoDB" id="9802186at2"/>
<dbReference type="CDD" id="cd06170">
    <property type="entry name" value="LuxR_C_like"/>
    <property type="match status" value="1"/>
</dbReference>
<dbReference type="Proteomes" id="UP000290849">
    <property type="component" value="Unassembled WGS sequence"/>
</dbReference>
<dbReference type="SUPFAM" id="SSF52172">
    <property type="entry name" value="CheY-like"/>
    <property type="match status" value="1"/>
</dbReference>
<evidence type="ECO:0000256" key="3">
    <source>
        <dbReference type="ARBA" id="ARBA00023163"/>
    </source>
</evidence>
<dbReference type="PRINTS" id="PR00038">
    <property type="entry name" value="HTHLUXR"/>
</dbReference>
<evidence type="ECO:0000256" key="2">
    <source>
        <dbReference type="ARBA" id="ARBA00023125"/>
    </source>
</evidence>
<evidence type="ECO:0000313" key="7">
    <source>
        <dbReference type="EMBL" id="RXN84718.1"/>
    </source>
</evidence>
<evidence type="ECO:0000256" key="4">
    <source>
        <dbReference type="PROSITE-ProRule" id="PRU00169"/>
    </source>
</evidence>
<sequence length="238" mass="25934">MGGTQSRAGGRDFLHCAQHGGDKPFGRGESIVLAPIVFVVDDDDTVRRALVRLIGSAGYRVADFPSAARFLEHPYATDDPSCLVLDVQMPDLGGLDLQRALNEASTSLPIIFLTGHDDCPTIVKAMKAGAVDFLAKPVESDDLLHAVATALRDATQALERRTSRELFRRRLARLTLREREVMVLLVNGCLNKQAAYELGIAEKTVKVHRARVMKKMEAKSLVELARAADKAGVSLFLA</sequence>
<keyword evidence="3" id="KW-0804">Transcription</keyword>